<name>A0A162TJ66_9CLOT</name>
<reference evidence="1 2" key="1">
    <citation type="submission" date="2016-04" db="EMBL/GenBank/DDBJ databases">
        <title>Genome sequence of Clostridium magnum DSM 2767.</title>
        <authorList>
            <person name="Poehlein A."/>
            <person name="Uhlig R."/>
            <person name="Fischer R."/>
            <person name="Bahl H."/>
            <person name="Daniel R."/>
        </authorList>
    </citation>
    <scope>NUCLEOTIDE SEQUENCE [LARGE SCALE GENOMIC DNA]</scope>
    <source>
        <strain evidence="1 2">DSM 2767</strain>
    </source>
</reference>
<sequence length="192" mass="21834">MTLNTILTLFVPFSILLLISKLAKGSVIRERKIEPDNAVQEADTVTNLSNEGMTEYTRAMSYDLGFNRVGVKFSRQQELKRKGLPADEEIYLEKCKMLDEKFSEAMKNLIPLRLLKSEQTLKNKTIRVFIDTMNDTKVLARDDSAMLELDLNTVYSKIAGEFVLINLDKEGEDLKINYVLADSSKNSSKKTI</sequence>
<dbReference type="PATRIC" id="fig|1121326.3.peg.2529"/>
<accession>A0A162TJ66</accession>
<proteinExistence type="predicted"/>
<dbReference type="RefSeq" id="WP_066622383.1">
    <property type="nucleotide sequence ID" value="NZ_FQXL01000021.1"/>
</dbReference>
<dbReference type="EMBL" id="LWAE01000002">
    <property type="protein sequence ID" value="KZL92713.1"/>
    <property type="molecule type" value="Genomic_DNA"/>
</dbReference>
<dbReference type="STRING" id="1121326.CLMAG_25270"/>
<protein>
    <submittedName>
        <fullName evidence="1">Uncharacterized protein</fullName>
    </submittedName>
</protein>
<dbReference type="Proteomes" id="UP000076603">
    <property type="component" value="Unassembled WGS sequence"/>
</dbReference>
<keyword evidence="2" id="KW-1185">Reference proteome</keyword>
<evidence type="ECO:0000313" key="1">
    <source>
        <dbReference type="EMBL" id="KZL92713.1"/>
    </source>
</evidence>
<organism evidence="1 2">
    <name type="scientific">Clostridium magnum DSM 2767</name>
    <dbReference type="NCBI Taxonomy" id="1121326"/>
    <lineage>
        <taxon>Bacteria</taxon>
        <taxon>Bacillati</taxon>
        <taxon>Bacillota</taxon>
        <taxon>Clostridia</taxon>
        <taxon>Eubacteriales</taxon>
        <taxon>Clostridiaceae</taxon>
        <taxon>Clostridium</taxon>
    </lineage>
</organism>
<gene>
    <name evidence="1" type="ORF">CLMAG_25270</name>
</gene>
<dbReference type="AlphaFoldDB" id="A0A162TJ66"/>
<evidence type="ECO:0000313" key="2">
    <source>
        <dbReference type="Proteomes" id="UP000076603"/>
    </source>
</evidence>
<comment type="caution">
    <text evidence="1">The sequence shown here is derived from an EMBL/GenBank/DDBJ whole genome shotgun (WGS) entry which is preliminary data.</text>
</comment>